<gene>
    <name evidence="10" type="ORF">J0J69_06570</name>
</gene>
<evidence type="ECO:0000256" key="6">
    <source>
        <dbReference type="ARBA" id="ARBA00022989"/>
    </source>
</evidence>
<keyword evidence="4 8" id="KW-1003">Cell membrane</keyword>
<dbReference type="PANTHER" id="PTHR30413:SF10">
    <property type="entry name" value="CAPSULE POLYSACCHARIDE EXPORT INNER-MEMBRANE PROTEIN CTRC"/>
    <property type="match status" value="1"/>
</dbReference>
<dbReference type="Proteomes" id="UP001058016">
    <property type="component" value="Chromosome"/>
</dbReference>
<comment type="similarity">
    <text evidence="2 8">Belongs to the ABC-2 integral membrane protein family.</text>
</comment>
<feature type="domain" description="ABC transmembrane type-2" evidence="9">
    <location>
        <begin position="24"/>
        <end position="247"/>
    </location>
</feature>
<keyword evidence="11" id="KW-1185">Reference proteome</keyword>
<keyword evidence="5 8" id="KW-0812">Transmembrane</keyword>
<evidence type="ECO:0000256" key="1">
    <source>
        <dbReference type="ARBA" id="ARBA00004651"/>
    </source>
</evidence>
<keyword evidence="3 8" id="KW-0813">Transport</keyword>
<evidence type="ECO:0000313" key="11">
    <source>
        <dbReference type="Proteomes" id="UP001058016"/>
    </source>
</evidence>
<evidence type="ECO:0000256" key="2">
    <source>
        <dbReference type="ARBA" id="ARBA00007783"/>
    </source>
</evidence>
<feature type="transmembrane region" description="Helical" evidence="8">
    <location>
        <begin position="21"/>
        <end position="43"/>
    </location>
</feature>
<feature type="transmembrane region" description="Helical" evidence="8">
    <location>
        <begin position="137"/>
        <end position="161"/>
    </location>
</feature>
<dbReference type="EMBL" id="CP071249">
    <property type="protein sequence ID" value="UUF07148.1"/>
    <property type="molecule type" value="Genomic_DNA"/>
</dbReference>
<name>A0ABY5JQ72_9FIRM</name>
<accession>A0ABY5JQ72</accession>
<protein>
    <recommendedName>
        <fullName evidence="8">Transport permease protein</fullName>
    </recommendedName>
</protein>
<evidence type="ECO:0000256" key="8">
    <source>
        <dbReference type="RuleBase" id="RU361157"/>
    </source>
</evidence>
<evidence type="ECO:0000256" key="5">
    <source>
        <dbReference type="ARBA" id="ARBA00022692"/>
    </source>
</evidence>
<dbReference type="InterPro" id="IPR013525">
    <property type="entry name" value="ABC2_TM"/>
</dbReference>
<reference evidence="10 11" key="1">
    <citation type="submission" date="2021-03" db="EMBL/GenBank/DDBJ databases">
        <title>Comparative Genomics and Metabolomics in the genus Turicibacter.</title>
        <authorList>
            <person name="Maki J."/>
            <person name="Looft T."/>
        </authorList>
    </citation>
    <scope>NUCLEOTIDE SEQUENCE [LARGE SCALE GENOMIC DNA]</scope>
    <source>
        <strain evidence="10 11">MMM721</strain>
    </source>
</reference>
<proteinExistence type="inferred from homology"/>
<comment type="subcellular location">
    <subcellularLocation>
        <location evidence="1 8">Cell membrane</location>
        <topology evidence="1 8">Multi-pass membrane protein</topology>
    </subcellularLocation>
</comment>
<sequence>MKDLRLVVNLSKNDFKVKYAGSYFGVFWAFFNPIVQILIFWFVFQVGFQSGPVNGYPFVLWLIAGMTPWFFYSDALTSVTNCFAEYSFLVKKVVFNIDILPIVKITSSSFVHFFFILLMIIIYVLNGYKPDIYYLQIPYFILCNFAVVLSISYLTSAVVVFFKDLSQIVIISLQLLNWLTPIMWNYTMVSEQYRWLLKLNPLYYIVEGFRDTFINKVWFFEHPVNTLYFWGICLVSMLVSKKVYTKLKPHFSDVL</sequence>
<evidence type="ECO:0000256" key="4">
    <source>
        <dbReference type="ARBA" id="ARBA00022475"/>
    </source>
</evidence>
<organism evidence="10 11">
    <name type="scientific">Turicibacter bilis</name>
    <dbReference type="NCBI Taxonomy" id="2735723"/>
    <lineage>
        <taxon>Bacteria</taxon>
        <taxon>Bacillati</taxon>
        <taxon>Bacillota</taxon>
        <taxon>Erysipelotrichia</taxon>
        <taxon>Erysipelotrichales</taxon>
        <taxon>Turicibacteraceae</taxon>
        <taxon>Turicibacter</taxon>
    </lineage>
</organism>
<evidence type="ECO:0000313" key="10">
    <source>
        <dbReference type="EMBL" id="UUF07148.1"/>
    </source>
</evidence>
<feature type="transmembrane region" description="Helical" evidence="8">
    <location>
        <begin position="93"/>
        <end position="125"/>
    </location>
</feature>
<feature type="transmembrane region" description="Helical" evidence="8">
    <location>
        <begin position="227"/>
        <end position="244"/>
    </location>
</feature>
<keyword evidence="6 8" id="KW-1133">Transmembrane helix</keyword>
<evidence type="ECO:0000256" key="7">
    <source>
        <dbReference type="ARBA" id="ARBA00023136"/>
    </source>
</evidence>
<dbReference type="PROSITE" id="PS51012">
    <property type="entry name" value="ABC_TM2"/>
    <property type="match status" value="1"/>
</dbReference>
<feature type="transmembrane region" description="Helical" evidence="8">
    <location>
        <begin position="55"/>
        <end position="72"/>
    </location>
</feature>
<dbReference type="InterPro" id="IPR047817">
    <property type="entry name" value="ABC2_TM_bact-type"/>
</dbReference>
<dbReference type="RefSeq" id="WP_212726035.1">
    <property type="nucleotide sequence ID" value="NZ_CP071249.1"/>
</dbReference>
<evidence type="ECO:0000259" key="9">
    <source>
        <dbReference type="PROSITE" id="PS51012"/>
    </source>
</evidence>
<keyword evidence="7 8" id="KW-0472">Membrane</keyword>
<feature type="transmembrane region" description="Helical" evidence="8">
    <location>
        <begin position="168"/>
        <end position="187"/>
    </location>
</feature>
<dbReference type="Pfam" id="PF01061">
    <property type="entry name" value="ABC2_membrane"/>
    <property type="match status" value="1"/>
</dbReference>
<dbReference type="PANTHER" id="PTHR30413">
    <property type="entry name" value="INNER MEMBRANE TRANSPORT PERMEASE"/>
    <property type="match status" value="1"/>
</dbReference>
<evidence type="ECO:0000256" key="3">
    <source>
        <dbReference type="ARBA" id="ARBA00022448"/>
    </source>
</evidence>